<dbReference type="Gene3D" id="3.40.50.1820">
    <property type="entry name" value="alpha/beta hydrolase"/>
    <property type="match status" value="1"/>
</dbReference>
<dbReference type="InterPro" id="IPR029058">
    <property type="entry name" value="AB_hydrolase_fold"/>
</dbReference>
<dbReference type="SUPFAM" id="SSF53474">
    <property type="entry name" value="alpha/beta-Hydrolases"/>
    <property type="match status" value="1"/>
</dbReference>
<dbReference type="GO" id="GO:0006629">
    <property type="term" value="P:lipid metabolic process"/>
    <property type="evidence" value="ECO:0007669"/>
    <property type="project" value="InterPro"/>
</dbReference>
<sequence length="557" mass="62328">MTTKFKETCPKRGSWCSFRLVDEHGEGTPYAGLNYTLHDRMGMAYSDTLDSEGYARVENFYFGPLVLDLSMPYQGGVDPWYEELQIRKHFKLPLTALQIAAEQSPTGPRTNGLTYKARERAEKEQAAFFQVEVRDFTKPGEATHLPDADTTFQSCPSPFLKEACTHSNTQPGVALMANKHNVLEVKALRAYNPLLSHDKGFCALNAYHLSIMSLLSYAPFHKDRAYNEDPTPPPYKEAGCIGAVLQSQLARCERPTRFSDGGPYHLLTEEVPYSKRLEVVPYNPVRYAKEAKEGWEYPEKVHFLHDESDNQAFITHNDKVVLISVRGTAGLKDALRDMDAKQVPYLAGEGGKGNAHRGFYNSFEVTRKFVERYMDAFYTGNQTIMVCGHSLGGAIALLLAEWLRLSASKPKVMLYTIGAPRAGNQSFVKAAADLTHHRIVNHNDPVPGVPSTWMDAEWKMVLPGTTLLIASIGSPWIGLMLTLGGLLNLKDDNYEHHGEQWHFMPRKLGKNSVLWQPRCAAIEQKTCAEFAAHIELKGDMPKRAAFLMQALSAAEHS</sequence>
<accession>A0A2S9DNX6</accession>
<dbReference type="AlphaFoldDB" id="A0A2S9DNX6"/>
<feature type="domain" description="Fungal lipase-type" evidence="1">
    <location>
        <begin position="323"/>
        <end position="451"/>
    </location>
</feature>
<protein>
    <submittedName>
        <fullName evidence="2">Lipase</fullName>
    </submittedName>
</protein>
<dbReference type="Pfam" id="PF01764">
    <property type="entry name" value="Lipase_3"/>
    <property type="match status" value="1"/>
</dbReference>
<proteinExistence type="predicted"/>
<evidence type="ECO:0000313" key="3">
    <source>
        <dbReference type="Proteomes" id="UP000239458"/>
    </source>
</evidence>
<reference evidence="2 3" key="1">
    <citation type="submission" date="2017-09" db="EMBL/GenBank/DDBJ databases">
        <title>Genomic, metabolic, and phenotypic characteristics of bacterial isolates from the natural microbiome of the model nematode Caenorhabditis elegans.</title>
        <authorList>
            <person name="Zimmermann J."/>
            <person name="Obeng N."/>
            <person name="Yang W."/>
            <person name="Obeng O."/>
            <person name="Kissoyan K."/>
            <person name="Pees B."/>
            <person name="Dirksen P."/>
            <person name="Hoppner M."/>
            <person name="Franke A."/>
            <person name="Rosenstiel P."/>
            <person name="Leippe M."/>
            <person name="Dierking K."/>
            <person name="Kaleta C."/>
            <person name="Schulenburg H."/>
        </authorList>
    </citation>
    <scope>NUCLEOTIDE SEQUENCE [LARGE SCALE GENOMIC DNA]</scope>
    <source>
        <strain evidence="2 3">MYb184</strain>
    </source>
</reference>
<dbReference type="InterPro" id="IPR002921">
    <property type="entry name" value="Fungal_lipase-type"/>
</dbReference>
<dbReference type="InterPro" id="IPR051218">
    <property type="entry name" value="Sec_MonoDiacylglyc_Lipase"/>
</dbReference>
<evidence type="ECO:0000259" key="1">
    <source>
        <dbReference type="Pfam" id="PF01764"/>
    </source>
</evidence>
<feature type="non-terminal residue" evidence="2">
    <location>
        <position position="557"/>
    </location>
</feature>
<dbReference type="PANTHER" id="PTHR45856:SF24">
    <property type="entry name" value="FUNGAL LIPASE-LIKE DOMAIN-CONTAINING PROTEIN"/>
    <property type="match status" value="1"/>
</dbReference>
<comment type="caution">
    <text evidence="2">The sequence shown here is derived from an EMBL/GenBank/DDBJ whole genome shotgun (WGS) entry which is preliminary data.</text>
</comment>
<gene>
    <name evidence="2" type="ORF">CQ006_15315</name>
</gene>
<dbReference type="Proteomes" id="UP000239458">
    <property type="component" value="Unassembled WGS sequence"/>
</dbReference>
<dbReference type="RefSeq" id="WP_105750094.1">
    <property type="nucleotide sequence ID" value="NZ_PCQE01000023.1"/>
</dbReference>
<dbReference type="PANTHER" id="PTHR45856">
    <property type="entry name" value="ALPHA/BETA-HYDROLASES SUPERFAMILY PROTEIN"/>
    <property type="match status" value="1"/>
</dbReference>
<dbReference type="EMBL" id="PCQE01000023">
    <property type="protein sequence ID" value="PRC02950.1"/>
    <property type="molecule type" value="Genomic_DNA"/>
</dbReference>
<organism evidence="2 3">
    <name type="scientific">Pseudomonas cedrina</name>
    <dbReference type="NCBI Taxonomy" id="651740"/>
    <lineage>
        <taxon>Bacteria</taxon>
        <taxon>Pseudomonadati</taxon>
        <taxon>Pseudomonadota</taxon>
        <taxon>Gammaproteobacteria</taxon>
        <taxon>Pseudomonadales</taxon>
        <taxon>Pseudomonadaceae</taxon>
        <taxon>Pseudomonas</taxon>
    </lineage>
</organism>
<dbReference type="CDD" id="cd00519">
    <property type="entry name" value="Lipase_3"/>
    <property type="match status" value="1"/>
</dbReference>
<evidence type="ECO:0000313" key="2">
    <source>
        <dbReference type="EMBL" id="PRC02950.1"/>
    </source>
</evidence>
<name>A0A2S9DNX6_PSECE</name>